<dbReference type="Gene3D" id="3.30.565.10">
    <property type="entry name" value="Histidine kinase-like ATPase, C-terminal domain"/>
    <property type="match status" value="1"/>
</dbReference>
<dbReference type="Pfam" id="PF00512">
    <property type="entry name" value="HisKA"/>
    <property type="match status" value="1"/>
</dbReference>
<dbReference type="PANTHER" id="PTHR43711:SF1">
    <property type="entry name" value="HISTIDINE KINASE 1"/>
    <property type="match status" value="1"/>
</dbReference>
<gene>
    <name evidence="11" type="ORF">EAJ06_19700</name>
</gene>
<protein>
    <recommendedName>
        <fullName evidence="2">histidine kinase</fullName>
        <ecNumber evidence="2">2.7.13.3</ecNumber>
    </recommendedName>
</protein>
<comment type="catalytic activity">
    <reaction evidence="1">
        <text>ATP + protein L-histidine = ADP + protein N-phospho-L-histidine.</text>
        <dbReference type="EC" id="2.7.13.3"/>
    </reaction>
</comment>
<evidence type="ECO:0000256" key="8">
    <source>
        <dbReference type="SAM" id="Coils"/>
    </source>
</evidence>
<keyword evidence="6" id="KW-0902">Two-component regulatory system</keyword>
<dbReference type="EMBL" id="RCXO01000032">
    <property type="protein sequence ID" value="RYT77722.1"/>
    <property type="molecule type" value="Genomic_DNA"/>
</dbReference>
<dbReference type="PANTHER" id="PTHR43711">
    <property type="entry name" value="TWO-COMPONENT HISTIDINE KINASE"/>
    <property type="match status" value="1"/>
</dbReference>
<evidence type="ECO:0000256" key="4">
    <source>
        <dbReference type="ARBA" id="ARBA00022679"/>
    </source>
</evidence>
<dbReference type="PROSITE" id="PS50109">
    <property type="entry name" value="HIS_KIN"/>
    <property type="match status" value="1"/>
</dbReference>
<keyword evidence="4" id="KW-0808">Transferase</keyword>
<keyword evidence="3" id="KW-0597">Phosphoprotein</keyword>
<organism evidence="11 12">
    <name type="scientific">Bacteroides intestinalis</name>
    <dbReference type="NCBI Taxonomy" id="329854"/>
    <lineage>
        <taxon>Bacteria</taxon>
        <taxon>Pseudomonadati</taxon>
        <taxon>Bacteroidota</taxon>
        <taxon>Bacteroidia</taxon>
        <taxon>Bacteroidales</taxon>
        <taxon>Bacteroidaceae</taxon>
        <taxon>Bacteroides</taxon>
    </lineage>
</organism>
<dbReference type="SMART" id="SM00028">
    <property type="entry name" value="TPR"/>
    <property type="match status" value="2"/>
</dbReference>
<reference evidence="11 12" key="1">
    <citation type="journal article" date="2019" name="Science, e1252229">
        <title>Invertible promoters mediate bacterial phase variation, antibiotic resistance, and host adaptation in the gut.</title>
        <authorList>
            <person name="Jiang X."/>
            <person name="Hall A.B."/>
            <person name="Arthur T.D."/>
            <person name="Plichta D.R."/>
            <person name="Covington C.T."/>
            <person name="Poyet M."/>
            <person name="Crothers J."/>
            <person name="Moses P.L."/>
            <person name="Tolonen A.C."/>
            <person name="Vlamakis H."/>
            <person name="Alm E.J."/>
            <person name="Xavier R.J."/>
        </authorList>
    </citation>
    <scope>NUCLEOTIDE SEQUENCE [LARGE SCALE GENOMIC DNA]</scope>
    <source>
        <strain evidence="12">bf_0095</strain>
    </source>
</reference>
<dbReference type="GO" id="GO:0000155">
    <property type="term" value="F:phosphorelay sensor kinase activity"/>
    <property type="evidence" value="ECO:0007669"/>
    <property type="project" value="InterPro"/>
</dbReference>
<dbReference type="PROSITE" id="PS50005">
    <property type="entry name" value="TPR"/>
    <property type="match status" value="2"/>
</dbReference>
<dbReference type="InterPro" id="IPR003661">
    <property type="entry name" value="HisK_dim/P_dom"/>
</dbReference>
<evidence type="ECO:0000256" key="2">
    <source>
        <dbReference type="ARBA" id="ARBA00012438"/>
    </source>
</evidence>
<evidence type="ECO:0000256" key="5">
    <source>
        <dbReference type="ARBA" id="ARBA00022777"/>
    </source>
</evidence>
<dbReference type="InterPro" id="IPR011990">
    <property type="entry name" value="TPR-like_helical_dom_sf"/>
</dbReference>
<dbReference type="CDD" id="cd00075">
    <property type="entry name" value="HATPase"/>
    <property type="match status" value="1"/>
</dbReference>
<feature type="repeat" description="TPR" evidence="7">
    <location>
        <begin position="322"/>
        <end position="355"/>
    </location>
</feature>
<name>A0A4Q5H838_9BACE</name>
<proteinExistence type="predicted"/>
<dbReference type="Gene3D" id="1.25.40.10">
    <property type="entry name" value="Tetratricopeptide repeat domain"/>
    <property type="match status" value="1"/>
</dbReference>
<evidence type="ECO:0000256" key="9">
    <source>
        <dbReference type="SAM" id="Phobius"/>
    </source>
</evidence>
<sequence length="656" mass="75751">MEACRTTGLVSIFLLFFWLLIPGHIHGQQTSEQEKYHVDSTLFVYYQHCKAAIKSPSVILMLDTLFLMAKDKGDLRMQAVAISSKTDHFYFGPSFEGQEDSLILYTNTIKDFARKTNQPQYYYFAWANRLITYYTKQKKLNLALYEANKMQQESESREEIDGMQNCYQALLRIYQSKELYKQATVYAQKLIDLTLKYNLNKYNLTNKYIELSNCYLRTNESTKAWEALEESKLYIGNELNQGAYLCGLLRYYIHTKDMVKARETLKETKQLFSKNTELRIKRTTNLLEIETNYYMETGEYEKALDAFQQAFEKLSQNGFITPTLYRTRGSIYTAKKDYQKAIESYEKAFQLSDSLSSAQEDISVGEFATILGMEHLNLENKELIQKNQEIQLEKRRYLIILLCIIVVIVGVMFFRETRLNKVLRRAKDAEQSASRMKTEFIQNMSHEIRTPLNSIVGFSQILSSKISEEDEESKEYTGIIEQGSNHLLQLVDNVLELANLDSGTPIPTDTKVEINALCRQWVEKAKNSLKPGVELVYQPEQDELHLYTNPGRLTQVVSHLLHNSARFTEKGSITLSWHINPKQRSLVISVTDTGIGIPQDKQDFVFERFAKIDTFSTGTGLGLALGRLIMEKMNGSLMLDDKYTEGCRFVLTLPIK</sequence>
<dbReference type="InterPro" id="IPR050736">
    <property type="entry name" value="Sensor_HK_Regulatory"/>
</dbReference>
<dbReference type="OrthoDB" id="1491460at2"/>
<dbReference type="RefSeq" id="WP_130070240.1">
    <property type="nucleotide sequence ID" value="NZ_RCXO01000032.1"/>
</dbReference>
<feature type="repeat" description="TPR" evidence="7">
    <location>
        <begin position="284"/>
        <end position="317"/>
    </location>
</feature>
<dbReference type="InterPro" id="IPR004358">
    <property type="entry name" value="Sig_transdc_His_kin-like_C"/>
</dbReference>
<feature type="coiled-coil region" evidence="8">
    <location>
        <begin position="373"/>
        <end position="439"/>
    </location>
</feature>
<dbReference type="Pfam" id="PF02518">
    <property type="entry name" value="HATPase_c"/>
    <property type="match status" value="1"/>
</dbReference>
<dbReference type="InterPro" id="IPR005467">
    <property type="entry name" value="His_kinase_dom"/>
</dbReference>
<dbReference type="InterPro" id="IPR019734">
    <property type="entry name" value="TPR_rpt"/>
</dbReference>
<comment type="caution">
    <text evidence="11">The sequence shown here is derived from an EMBL/GenBank/DDBJ whole genome shotgun (WGS) entry which is preliminary data.</text>
</comment>
<keyword evidence="9" id="KW-0472">Membrane</keyword>
<feature type="domain" description="Histidine kinase" evidence="10">
    <location>
        <begin position="443"/>
        <end position="656"/>
    </location>
</feature>
<keyword evidence="9" id="KW-0812">Transmembrane</keyword>
<dbReference type="CDD" id="cd00082">
    <property type="entry name" value="HisKA"/>
    <property type="match status" value="1"/>
</dbReference>
<dbReference type="PRINTS" id="PR00344">
    <property type="entry name" value="BCTRLSENSOR"/>
</dbReference>
<dbReference type="InterPro" id="IPR036890">
    <property type="entry name" value="HATPase_C_sf"/>
</dbReference>
<evidence type="ECO:0000256" key="1">
    <source>
        <dbReference type="ARBA" id="ARBA00000085"/>
    </source>
</evidence>
<evidence type="ECO:0000256" key="3">
    <source>
        <dbReference type="ARBA" id="ARBA00022553"/>
    </source>
</evidence>
<dbReference type="EC" id="2.7.13.3" evidence="2"/>
<dbReference type="SUPFAM" id="SSF81901">
    <property type="entry name" value="HCP-like"/>
    <property type="match status" value="1"/>
</dbReference>
<dbReference type="FunFam" id="1.10.287.130:FF:000001">
    <property type="entry name" value="Two-component sensor histidine kinase"/>
    <property type="match status" value="1"/>
</dbReference>
<keyword evidence="7" id="KW-0802">TPR repeat</keyword>
<evidence type="ECO:0000259" key="10">
    <source>
        <dbReference type="PROSITE" id="PS50109"/>
    </source>
</evidence>
<dbReference type="SMART" id="SM00387">
    <property type="entry name" value="HATPase_c"/>
    <property type="match status" value="1"/>
</dbReference>
<keyword evidence="12" id="KW-1185">Reference proteome</keyword>
<dbReference type="SUPFAM" id="SSF55874">
    <property type="entry name" value="ATPase domain of HSP90 chaperone/DNA topoisomerase II/histidine kinase"/>
    <property type="match status" value="1"/>
</dbReference>
<dbReference type="InterPro" id="IPR003594">
    <property type="entry name" value="HATPase_dom"/>
</dbReference>
<dbReference type="InterPro" id="IPR036097">
    <property type="entry name" value="HisK_dim/P_sf"/>
</dbReference>
<dbReference type="SUPFAM" id="SSF48452">
    <property type="entry name" value="TPR-like"/>
    <property type="match status" value="1"/>
</dbReference>
<dbReference type="SUPFAM" id="SSF47384">
    <property type="entry name" value="Homodimeric domain of signal transducing histidine kinase"/>
    <property type="match status" value="1"/>
</dbReference>
<feature type="transmembrane region" description="Helical" evidence="9">
    <location>
        <begin position="397"/>
        <end position="415"/>
    </location>
</feature>
<dbReference type="AlphaFoldDB" id="A0A4Q5H838"/>
<dbReference type="Gene3D" id="1.10.287.130">
    <property type="match status" value="1"/>
</dbReference>
<evidence type="ECO:0000313" key="11">
    <source>
        <dbReference type="EMBL" id="RYT77722.1"/>
    </source>
</evidence>
<keyword evidence="5" id="KW-0418">Kinase</keyword>
<accession>A0A4Q5H838</accession>
<dbReference type="Proteomes" id="UP000291191">
    <property type="component" value="Unassembled WGS sequence"/>
</dbReference>
<dbReference type="SMART" id="SM00388">
    <property type="entry name" value="HisKA"/>
    <property type="match status" value="1"/>
</dbReference>
<keyword evidence="8" id="KW-0175">Coiled coil</keyword>
<keyword evidence="9" id="KW-1133">Transmembrane helix</keyword>
<evidence type="ECO:0000313" key="12">
    <source>
        <dbReference type="Proteomes" id="UP000291191"/>
    </source>
</evidence>
<evidence type="ECO:0000256" key="7">
    <source>
        <dbReference type="PROSITE-ProRule" id="PRU00339"/>
    </source>
</evidence>
<evidence type="ECO:0000256" key="6">
    <source>
        <dbReference type="ARBA" id="ARBA00023012"/>
    </source>
</evidence>